<dbReference type="AlphaFoldDB" id="A0A128EQL7"/>
<dbReference type="InterPro" id="IPR011576">
    <property type="entry name" value="Pyridox_Oxase_N"/>
</dbReference>
<accession>A0A128EQL7</accession>
<proteinExistence type="predicted"/>
<evidence type="ECO:0000259" key="1">
    <source>
        <dbReference type="Pfam" id="PF01243"/>
    </source>
</evidence>
<feature type="domain" description="Pyridoxamine 5'-phosphate oxidase N-terminal" evidence="1">
    <location>
        <begin position="11"/>
        <end position="141"/>
    </location>
</feature>
<organism evidence="2 3">
    <name type="scientific">Campylobacter geochelonis</name>
    <dbReference type="NCBI Taxonomy" id="1780362"/>
    <lineage>
        <taxon>Bacteria</taxon>
        <taxon>Pseudomonadati</taxon>
        <taxon>Campylobacterota</taxon>
        <taxon>Epsilonproteobacteria</taxon>
        <taxon>Campylobacterales</taxon>
        <taxon>Campylobacteraceae</taxon>
        <taxon>Campylobacter</taxon>
    </lineage>
</organism>
<dbReference type="Gene3D" id="2.30.110.10">
    <property type="entry name" value="Electron Transport, Fmn-binding Protein, Chain A"/>
    <property type="match status" value="1"/>
</dbReference>
<gene>
    <name evidence="2" type="ORF">ERS672216_01804</name>
</gene>
<dbReference type="Proteomes" id="UP000069632">
    <property type="component" value="Unassembled WGS sequence"/>
</dbReference>
<dbReference type="OrthoDB" id="5345368at2"/>
<protein>
    <submittedName>
        <fullName evidence="2">Pyridoxamine 5'-phosphate oxidase family protein</fullName>
    </submittedName>
</protein>
<keyword evidence="3" id="KW-1185">Reference proteome</keyword>
<dbReference type="Pfam" id="PF01243">
    <property type="entry name" value="PNPOx_N"/>
    <property type="match status" value="1"/>
</dbReference>
<name>A0A128EQL7_9BACT</name>
<dbReference type="PIRSF" id="PIRSF004633">
    <property type="entry name" value="UCP_PLP_oxd"/>
    <property type="match status" value="1"/>
</dbReference>
<reference evidence="2 3" key="1">
    <citation type="submission" date="2016-02" db="EMBL/GenBank/DDBJ databases">
        <authorList>
            <consortium name="Pathogen Informatics"/>
        </authorList>
    </citation>
    <scope>NUCLEOTIDE SEQUENCE [LARGE SCALE GENOMIC DNA]</scope>
    <source>
        <strain evidence="2 3">RC20</strain>
    </source>
</reference>
<dbReference type="InterPro" id="IPR012349">
    <property type="entry name" value="Split_barrel_FMN-bd"/>
</dbReference>
<evidence type="ECO:0000313" key="2">
    <source>
        <dbReference type="EMBL" id="CZE49211.1"/>
    </source>
</evidence>
<evidence type="ECO:0000313" key="3">
    <source>
        <dbReference type="Proteomes" id="UP000069632"/>
    </source>
</evidence>
<dbReference type="EMBL" id="FIZP01000016">
    <property type="protein sequence ID" value="CZE49211.1"/>
    <property type="molecule type" value="Genomic_DNA"/>
</dbReference>
<sequence length="168" mass="18989">MKNIDEKETLEAAKELIDSLGSLVISSVNQNGEPLASYAPFVKDDEYNFYICISPVALHFENLQTSKIASLLFIEDESKSKTVFGRKRLYGSFEVEKFQENDDRSGQIYELFEVKFGSSAGFLTKLSDFRIFKFSPTQMSLVLGFGAAFSIDFKEQLSTHKRLKGHGK</sequence>
<dbReference type="SUPFAM" id="SSF50475">
    <property type="entry name" value="FMN-binding split barrel"/>
    <property type="match status" value="1"/>
</dbReference>
<dbReference type="RefSeq" id="WP_075494975.1">
    <property type="nucleotide sequence ID" value="NZ_CP053844.1"/>
</dbReference>
<dbReference type="InterPro" id="IPR014419">
    <property type="entry name" value="HutZ"/>
</dbReference>